<organism evidence="1 2">
    <name type="scientific">Bacteroides uniformis</name>
    <dbReference type="NCBI Taxonomy" id="820"/>
    <lineage>
        <taxon>Bacteria</taxon>
        <taxon>Pseudomonadati</taxon>
        <taxon>Bacteroidota</taxon>
        <taxon>Bacteroidia</taxon>
        <taxon>Bacteroidales</taxon>
        <taxon>Bacteroidaceae</taxon>
        <taxon>Bacteroides</taxon>
    </lineage>
</organism>
<dbReference type="Proteomes" id="UP000095614">
    <property type="component" value="Unassembled WGS sequence"/>
</dbReference>
<name>A0A174PCM0_BACUN</name>
<gene>
    <name evidence="1" type="ORF">ERS852462_04030</name>
</gene>
<proteinExistence type="predicted"/>
<evidence type="ECO:0000313" key="2">
    <source>
        <dbReference type="Proteomes" id="UP000095614"/>
    </source>
</evidence>
<dbReference type="OrthoDB" id="1094371at2"/>
<protein>
    <submittedName>
        <fullName evidence="1">Uncharacterized protein</fullName>
    </submittedName>
</protein>
<dbReference type="AlphaFoldDB" id="A0A174PCM0"/>
<reference evidence="1 2" key="1">
    <citation type="submission" date="2015-09" db="EMBL/GenBank/DDBJ databases">
        <authorList>
            <consortium name="Pathogen Informatics"/>
        </authorList>
    </citation>
    <scope>NUCLEOTIDE SEQUENCE [LARGE SCALE GENOMIC DNA]</scope>
    <source>
        <strain evidence="1 2">2789STDY5834847</strain>
    </source>
</reference>
<dbReference type="RefSeq" id="WP_046452741.1">
    <property type="nucleotide sequence ID" value="NZ_CP072239.1"/>
</dbReference>
<evidence type="ECO:0000313" key="1">
    <source>
        <dbReference type="EMBL" id="CUP56418.1"/>
    </source>
</evidence>
<accession>A0A174PCM0</accession>
<sequence>MESLMKKDLVEVINRQRSGTLDEYIAEPNVITEDIEDKVFDIVDGKGTTATIKRNVGEGTATYFNGDEQHVYKLRFIRYEEYLNQFEEWTKGVGRADYIVYDCSGSNAHFIIHELSDGKIGSKLSKARTQLFATLHLLFGAPRIKEFIERFSNKMCILTAGSAPVCSPNGMADGFNQIYEILPDPIPINAKLITNRGFKAFETRNIKL</sequence>
<dbReference type="EMBL" id="CZAF01000014">
    <property type="protein sequence ID" value="CUP56418.1"/>
    <property type="molecule type" value="Genomic_DNA"/>
</dbReference>